<organism evidence="2 3">
    <name type="scientific">Streptomyces aurantiacus JA 4570</name>
    <dbReference type="NCBI Taxonomy" id="1286094"/>
    <lineage>
        <taxon>Bacteria</taxon>
        <taxon>Bacillati</taxon>
        <taxon>Actinomycetota</taxon>
        <taxon>Actinomycetes</taxon>
        <taxon>Kitasatosporales</taxon>
        <taxon>Streptomycetaceae</taxon>
        <taxon>Streptomyces</taxon>
        <taxon>Streptomyces aurantiacus group</taxon>
    </lineage>
</organism>
<dbReference type="EMBL" id="AOPZ01000278">
    <property type="protein sequence ID" value="EPH41831.1"/>
    <property type="molecule type" value="Genomic_DNA"/>
</dbReference>
<accession>S3ZDS4</accession>
<reference evidence="2 3" key="1">
    <citation type="submission" date="2013-02" db="EMBL/GenBank/DDBJ databases">
        <title>Draft Genome Sequence of Streptomyces aurantiacus, Which Produces Setomimycin.</title>
        <authorList>
            <person name="Gruening B.A."/>
            <person name="Praeg A."/>
            <person name="Erxleben A."/>
            <person name="Guenther S."/>
            <person name="Mueller M."/>
        </authorList>
    </citation>
    <scope>NUCLEOTIDE SEQUENCE [LARGE SCALE GENOMIC DNA]</scope>
    <source>
        <strain evidence="2 3">JA 4570</strain>
    </source>
</reference>
<evidence type="ECO:0000313" key="3">
    <source>
        <dbReference type="Proteomes" id="UP000014629"/>
    </source>
</evidence>
<evidence type="ECO:0000313" key="2">
    <source>
        <dbReference type="EMBL" id="EPH41831.1"/>
    </source>
</evidence>
<dbReference type="AlphaFoldDB" id="S3ZDS4"/>
<keyword evidence="1" id="KW-0812">Transmembrane</keyword>
<name>S3ZDS4_9ACTN</name>
<gene>
    <name evidence="2" type="ORF">STRAU_5093</name>
</gene>
<dbReference type="Proteomes" id="UP000014629">
    <property type="component" value="Unassembled WGS sequence"/>
</dbReference>
<comment type="caution">
    <text evidence="2">The sequence shown here is derived from an EMBL/GenBank/DDBJ whole genome shotgun (WGS) entry which is preliminary data.</text>
</comment>
<sequence length="32" mass="3340">MVLTFPVGAQSVLLSGVAYGWLSGVVGGYVRR</sequence>
<keyword evidence="1" id="KW-1133">Transmembrane helix</keyword>
<proteinExistence type="predicted"/>
<keyword evidence="3" id="KW-1185">Reference proteome</keyword>
<protein>
    <submittedName>
        <fullName evidence="2">Uncharacterized protein</fullName>
    </submittedName>
</protein>
<evidence type="ECO:0000256" key="1">
    <source>
        <dbReference type="SAM" id="Phobius"/>
    </source>
</evidence>
<keyword evidence="1" id="KW-0472">Membrane</keyword>
<feature type="transmembrane region" description="Helical" evidence="1">
    <location>
        <begin position="12"/>
        <end position="30"/>
    </location>
</feature>